<dbReference type="EMBL" id="JBHUHQ010000006">
    <property type="protein sequence ID" value="MFD2043252.1"/>
    <property type="molecule type" value="Genomic_DNA"/>
</dbReference>
<proteinExistence type="predicted"/>
<dbReference type="Proteomes" id="UP001597383">
    <property type="component" value="Unassembled WGS sequence"/>
</dbReference>
<evidence type="ECO:0000313" key="1">
    <source>
        <dbReference type="EMBL" id="MFD2043252.1"/>
    </source>
</evidence>
<dbReference type="InterPro" id="IPR038765">
    <property type="entry name" value="Papain-like_cys_pep_sf"/>
</dbReference>
<accession>A0ABW4VVI6</accession>
<dbReference type="Gene3D" id="3.90.1720.10">
    <property type="entry name" value="endopeptidase domain like (from Nostoc punctiforme)"/>
    <property type="match status" value="1"/>
</dbReference>
<sequence>MNERKVYLILTDTGTLFTKMIKLFTNKPYNHASISFDPNLCDVYSFGRKEPTNPFIGGFVKEDIRSHLFQRAECAVYSCSISDDQYYRMYKYIKSMEEQRDLYHYNFLGLFGVLLNKPIKRSNAFFCSEFVASVMEQGDITEVNKPTSLITPHDLTENEAFELLYQGKLAYMNNPEQINPITEPTTLIPVEL</sequence>
<dbReference type="RefSeq" id="WP_377554980.1">
    <property type="nucleotide sequence ID" value="NZ_JBHUHQ010000006.1"/>
</dbReference>
<reference evidence="2" key="1">
    <citation type="journal article" date="2019" name="Int. J. Syst. Evol. Microbiol.">
        <title>The Global Catalogue of Microorganisms (GCM) 10K type strain sequencing project: providing services to taxonomists for standard genome sequencing and annotation.</title>
        <authorList>
            <consortium name="The Broad Institute Genomics Platform"/>
            <consortium name="The Broad Institute Genome Sequencing Center for Infectious Disease"/>
            <person name="Wu L."/>
            <person name="Ma J."/>
        </authorList>
    </citation>
    <scope>NUCLEOTIDE SEQUENCE [LARGE SCALE GENOMIC DNA]</scope>
    <source>
        <strain evidence="2">R28</strain>
    </source>
</reference>
<protein>
    <submittedName>
        <fullName evidence="1">Uncharacterized protein</fullName>
    </submittedName>
</protein>
<organism evidence="1 2">
    <name type="scientific">Ornithinibacillus salinisoli</name>
    <dbReference type="NCBI Taxonomy" id="1848459"/>
    <lineage>
        <taxon>Bacteria</taxon>
        <taxon>Bacillati</taxon>
        <taxon>Bacillota</taxon>
        <taxon>Bacilli</taxon>
        <taxon>Bacillales</taxon>
        <taxon>Bacillaceae</taxon>
        <taxon>Ornithinibacillus</taxon>
    </lineage>
</organism>
<dbReference type="SUPFAM" id="SSF54001">
    <property type="entry name" value="Cysteine proteinases"/>
    <property type="match status" value="1"/>
</dbReference>
<gene>
    <name evidence="1" type="ORF">ACFSJF_03010</name>
</gene>
<keyword evidence="2" id="KW-1185">Reference proteome</keyword>
<name>A0ABW4VVI6_9BACI</name>
<comment type="caution">
    <text evidence="1">The sequence shown here is derived from an EMBL/GenBank/DDBJ whole genome shotgun (WGS) entry which is preliminary data.</text>
</comment>
<evidence type="ECO:0000313" key="2">
    <source>
        <dbReference type="Proteomes" id="UP001597383"/>
    </source>
</evidence>